<keyword evidence="3" id="KW-0812">Transmembrane</keyword>
<dbReference type="EMBL" id="LGRX02035688">
    <property type="protein sequence ID" value="KAK3233522.1"/>
    <property type="molecule type" value="Genomic_DNA"/>
</dbReference>
<feature type="transmembrane region" description="Helical" evidence="3">
    <location>
        <begin position="188"/>
        <end position="209"/>
    </location>
</feature>
<dbReference type="InterPro" id="IPR036259">
    <property type="entry name" value="MFS_trans_sf"/>
</dbReference>
<feature type="transmembrane region" description="Helical" evidence="3">
    <location>
        <begin position="141"/>
        <end position="168"/>
    </location>
</feature>
<keyword evidence="3" id="KW-1133">Transmembrane helix</keyword>
<dbReference type="GO" id="GO:0022857">
    <property type="term" value="F:transmembrane transporter activity"/>
    <property type="evidence" value="ECO:0007669"/>
    <property type="project" value="InterPro"/>
</dbReference>
<feature type="region of interest" description="Disordered" evidence="2">
    <location>
        <begin position="497"/>
        <end position="533"/>
    </location>
</feature>
<proteinExistence type="predicted"/>
<protein>
    <recommendedName>
        <fullName evidence="5">Major facilitator superfamily (MFS) profile domain-containing protein</fullName>
    </recommendedName>
</protein>
<feature type="domain" description="Major facilitator superfamily (MFS) profile" evidence="5">
    <location>
        <begin position="1"/>
        <end position="213"/>
    </location>
</feature>
<dbReference type="PROSITE" id="PS50850">
    <property type="entry name" value="MFS"/>
    <property type="match status" value="1"/>
</dbReference>
<feature type="region of interest" description="Disordered" evidence="2">
    <location>
        <begin position="234"/>
        <end position="284"/>
    </location>
</feature>
<dbReference type="PANTHER" id="PTHR23525">
    <property type="entry name" value="TRANSPORTER, PUTATIVE-RELATED"/>
    <property type="match status" value="1"/>
</dbReference>
<keyword evidence="7" id="KW-1185">Reference proteome</keyword>
<feature type="signal peptide" evidence="4">
    <location>
        <begin position="1"/>
        <end position="20"/>
    </location>
</feature>
<gene>
    <name evidence="6" type="ORF">CYMTET_56184</name>
</gene>
<evidence type="ECO:0000256" key="2">
    <source>
        <dbReference type="SAM" id="MobiDB-lite"/>
    </source>
</evidence>
<sequence length="547" mass="58773">MNRNVLLNLLLAALTGMADSIWSGTLLVAFLSEVTNRSNTKVGLVTALQGATQLVTALPAGWAADRYPRSRIIAFGGIGLLLSISATSYAVISSCCESARVTFVLLCLGLALFGFSGGVINGPAQALLADSIPTGFREVYYNYLFMCYMLGGVVGPLLSIVLFTHWQGYSGSHADSDSDANAWPMGDLRIVILVGLALEVPCGALMFLFRDDRSLGKESEGLLGAAEGVDALAGKSSNGRNEMADASAEQGVSESDRCPQESDEVEEVRLKQDDHGGDSDEENEEWRKELVGMTGFGGLLTTQHVPYITFSADLLISLASGMTIKFFPLFFKDDCNMSAAEVQTIYLIVPVSMALCSTIGTKVSGYIGRVQACGILRAMGLSCFGMMLVLYNRSANSWLIVLCYVLRTAFMNSTYPLEESILMDYVPKQQRARWKSLESVSQFGWCGSAALGGYLADRHGYTFTFIVTICMQASATCVYMSLITIVSKKRPSDFKSKIDAEDVSGKQSNSEPSDSDRASAASGGDGGDRVGLMNVSGTALRHDRMMA</sequence>
<dbReference type="GO" id="GO:0016020">
    <property type="term" value="C:membrane"/>
    <property type="evidence" value="ECO:0007669"/>
    <property type="project" value="UniProtKB-SubCell"/>
</dbReference>
<feature type="transmembrane region" description="Helical" evidence="3">
    <location>
        <begin position="42"/>
        <end position="60"/>
    </location>
</feature>
<feature type="transmembrane region" description="Helical" evidence="3">
    <location>
        <begin position="462"/>
        <end position="486"/>
    </location>
</feature>
<keyword evidence="4" id="KW-0732">Signal</keyword>
<organism evidence="6 7">
    <name type="scientific">Cymbomonas tetramitiformis</name>
    <dbReference type="NCBI Taxonomy" id="36881"/>
    <lineage>
        <taxon>Eukaryota</taxon>
        <taxon>Viridiplantae</taxon>
        <taxon>Chlorophyta</taxon>
        <taxon>Pyramimonadophyceae</taxon>
        <taxon>Pyramimonadales</taxon>
        <taxon>Pyramimonadaceae</taxon>
        <taxon>Cymbomonas</taxon>
    </lineage>
</organism>
<comment type="caution">
    <text evidence="6">The sequence shown here is derived from an EMBL/GenBank/DDBJ whole genome shotgun (WGS) entry which is preliminary data.</text>
</comment>
<dbReference type="InterPro" id="IPR011701">
    <property type="entry name" value="MFS"/>
</dbReference>
<feature type="transmembrane region" description="Helical" evidence="3">
    <location>
        <begin position="98"/>
        <end position="120"/>
    </location>
</feature>
<reference evidence="6 7" key="1">
    <citation type="journal article" date="2015" name="Genome Biol. Evol.">
        <title>Comparative Genomics of a Bacterivorous Green Alga Reveals Evolutionary Causalities and Consequences of Phago-Mixotrophic Mode of Nutrition.</title>
        <authorList>
            <person name="Burns J.A."/>
            <person name="Paasch A."/>
            <person name="Narechania A."/>
            <person name="Kim E."/>
        </authorList>
    </citation>
    <scope>NUCLEOTIDE SEQUENCE [LARGE SCALE GENOMIC DNA]</scope>
    <source>
        <strain evidence="6 7">PLY_AMNH</strain>
    </source>
</reference>
<feature type="transmembrane region" description="Helical" evidence="3">
    <location>
        <begin position="397"/>
        <end position="415"/>
    </location>
</feature>
<evidence type="ECO:0000256" key="1">
    <source>
        <dbReference type="ARBA" id="ARBA00004141"/>
    </source>
</evidence>
<dbReference type="InterPro" id="IPR020846">
    <property type="entry name" value="MFS_dom"/>
</dbReference>
<dbReference type="Gene3D" id="1.20.1250.20">
    <property type="entry name" value="MFS general substrate transporter like domains"/>
    <property type="match status" value="2"/>
</dbReference>
<dbReference type="Pfam" id="PF07690">
    <property type="entry name" value="MFS_1"/>
    <property type="match status" value="2"/>
</dbReference>
<feature type="transmembrane region" description="Helical" evidence="3">
    <location>
        <begin position="72"/>
        <end position="92"/>
    </location>
</feature>
<evidence type="ECO:0000256" key="4">
    <source>
        <dbReference type="SAM" id="SignalP"/>
    </source>
</evidence>
<dbReference type="Proteomes" id="UP001190700">
    <property type="component" value="Unassembled WGS sequence"/>
</dbReference>
<feature type="compositionally biased region" description="Basic and acidic residues" evidence="2">
    <location>
        <begin position="267"/>
        <end position="278"/>
    </location>
</feature>
<evidence type="ECO:0000313" key="7">
    <source>
        <dbReference type="Proteomes" id="UP001190700"/>
    </source>
</evidence>
<keyword evidence="3" id="KW-0472">Membrane</keyword>
<feature type="chain" id="PRO_5042243645" description="Major facilitator superfamily (MFS) profile domain-containing protein" evidence="4">
    <location>
        <begin position="21"/>
        <end position="547"/>
    </location>
</feature>
<dbReference type="PANTHER" id="PTHR23525:SF1">
    <property type="entry name" value="NODULIN-LIKE DOMAIN-CONTAINING PROTEIN"/>
    <property type="match status" value="1"/>
</dbReference>
<evidence type="ECO:0000313" key="6">
    <source>
        <dbReference type="EMBL" id="KAK3233522.1"/>
    </source>
</evidence>
<evidence type="ECO:0000259" key="5">
    <source>
        <dbReference type="PROSITE" id="PS50850"/>
    </source>
</evidence>
<evidence type="ECO:0000256" key="3">
    <source>
        <dbReference type="SAM" id="Phobius"/>
    </source>
</evidence>
<feature type="transmembrane region" description="Helical" evidence="3">
    <location>
        <begin position="307"/>
        <end position="331"/>
    </location>
</feature>
<name>A0AAE0BBT1_9CHLO</name>
<accession>A0AAE0BBT1</accession>
<comment type="subcellular location">
    <subcellularLocation>
        <location evidence="1">Membrane</location>
        <topology evidence="1">Multi-pass membrane protein</topology>
    </subcellularLocation>
</comment>
<feature type="transmembrane region" description="Helical" evidence="3">
    <location>
        <begin position="343"/>
        <end position="360"/>
    </location>
</feature>
<dbReference type="AlphaFoldDB" id="A0AAE0BBT1"/>
<dbReference type="SUPFAM" id="SSF103473">
    <property type="entry name" value="MFS general substrate transporter"/>
    <property type="match status" value="1"/>
</dbReference>